<sequence length="418" mass="42731">MLLGVIADDFTGASDVANTLARGGLATMLHLGLPRRDADAATEAGVVALKSRSIPADEAVALSLQALDWLKAQGCRQIVFKICSTFDSTPEGNVGPVSEALAGALGAAGVPVCPAFPATGRTVYQGHLFVGDRLLSESGMERHPLNPMTDPDLRRWLARQSREPVGLVPWRVVRSGAAAIRDALQAAAAAGERQAIVDAIVDEDLIALGAACADAPLLTGGSGIAQGLPANFIRSGLASGSASAFRGVAGPEAILAGSCSKATLEQILVHVREHPSLAVDVEAVLEERLAPADLAAFVREHEGQAPLVFSSAPPGQVAALQERHGREAVAHRLDALFADTARLLVEGGVTRLVVAGGETSGAVVSALGLDAVAVGPEIDPGVPALASPDRPLALALKSGNFGAPDFFAKALAVMARDA</sequence>
<evidence type="ECO:0000259" key="14">
    <source>
        <dbReference type="Pfam" id="PF17042"/>
    </source>
</evidence>
<dbReference type="GO" id="GO:0016301">
    <property type="term" value="F:kinase activity"/>
    <property type="evidence" value="ECO:0007669"/>
    <property type="project" value="UniProtKB-KW"/>
</dbReference>
<dbReference type="GO" id="GO:0005524">
    <property type="term" value="F:ATP binding"/>
    <property type="evidence" value="ECO:0007669"/>
    <property type="project" value="UniProtKB-KW"/>
</dbReference>
<evidence type="ECO:0000256" key="9">
    <source>
        <dbReference type="ARBA" id="ARBA00037335"/>
    </source>
</evidence>
<dbReference type="Gene3D" id="3.40.980.20">
    <property type="entry name" value="Four-carbon acid sugar kinase, nucleotide binding domain"/>
    <property type="match status" value="1"/>
</dbReference>
<dbReference type="Proteomes" id="UP000323142">
    <property type="component" value="Unassembled WGS sequence"/>
</dbReference>
<keyword evidence="16" id="KW-1185">Reference proteome</keyword>
<comment type="catalytic activity">
    <reaction evidence="8">
        <text>3-dehydro-D-erythronate + ATP = 3-dehydro-4-O-phospho-D-erythronate + ADP + H(+)</text>
        <dbReference type="Rhea" id="RHEA:52556"/>
        <dbReference type="ChEBI" id="CHEBI:15378"/>
        <dbReference type="ChEBI" id="CHEBI:30616"/>
        <dbReference type="ChEBI" id="CHEBI:57958"/>
        <dbReference type="ChEBI" id="CHEBI:136593"/>
        <dbReference type="ChEBI" id="CHEBI:456216"/>
        <dbReference type="EC" id="2.7.1.217"/>
    </reaction>
</comment>
<reference evidence="15 16" key="1">
    <citation type="submission" date="2019-09" db="EMBL/GenBank/DDBJ databases">
        <title>Salinarimonas rosea gen. nov., sp. nov., a new member of the a-2 subgroup of the Proteobacteria.</title>
        <authorList>
            <person name="Liu J."/>
        </authorList>
    </citation>
    <scope>NUCLEOTIDE SEQUENCE [LARGE SCALE GENOMIC DNA]</scope>
    <source>
        <strain evidence="15 16">BN140002</strain>
    </source>
</reference>
<comment type="catalytic activity">
    <reaction evidence="7">
        <text>3-dehydro-L-erythronate + ATP = 3-dehydro-4-O-phospho-L-erythronate + ADP + H(+)</text>
        <dbReference type="Rhea" id="RHEA:52552"/>
        <dbReference type="ChEBI" id="CHEBI:15378"/>
        <dbReference type="ChEBI" id="CHEBI:30616"/>
        <dbReference type="ChEBI" id="CHEBI:136592"/>
        <dbReference type="ChEBI" id="CHEBI:136670"/>
        <dbReference type="ChEBI" id="CHEBI:456216"/>
        <dbReference type="EC" id="2.7.1.217"/>
    </reaction>
</comment>
<keyword evidence="3" id="KW-0547">Nucleotide-binding</keyword>
<keyword evidence="6" id="KW-0119">Carbohydrate metabolism</keyword>
<evidence type="ECO:0000256" key="5">
    <source>
        <dbReference type="ARBA" id="ARBA00022840"/>
    </source>
</evidence>
<keyword evidence="5" id="KW-0067">ATP-binding</keyword>
<evidence type="ECO:0000256" key="10">
    <source>
        <dbReference type="ARBA" id="ARBA00039095"/>
    </source>
</evidence>
<organism evidence="15 16">
    <name type="scientific">Salinarimonas soli</name>
    <dbReference type="NCBI Taxonomy" id="1638099"/>
    <lineage>
        <taxon>Bacteria</taxon>
        <taxon>Pseudomonadati</taxon>
        <taxon>Pseudomonadota</taxon>
        <taxon>Alphaproteobacteria</taxon>
        <taxon>Hyphomicrobiales</taxon>
        <taxon>Salinarimonadaceae</taxon>
        <taxon>Salinarimonas</taxon>
    </lineage>
</organism>
<dbReference type="OrthoDB" id="191465at2"/>
<gene>
    <name evidence="15" type="ORF">F0L46_05165</name>
</gene>
<feature type="domain" description="Four-carbon acid sugar kinase N-terminal" evidence="13">
    <location>
        <begin position="3"/>
        <end position="228"/>
    </location>
</feature>
<comment type="similarity">
    <text evidence="1">Belongs to the four-carbon acid sugar kinase family.</text>
</comment>
<dbReference type="RefSeq" id="WP_149815973.1">
    <property type="nucleotide sequence ID" value="NZ_VUOA01000010.1"/>
</dbReference>
<keyword evidence="2" id="KW-0808">Transferase</keyword>
<evidence type="ECO:0000313" key="15">
    <source>
        <dbReference type="EMBL" id="KAA2241029.1"/>
    </source>
</evidence>
<evidence type="ECO:0000259" key="13">
    <source>
        <dbReference type="Pfam" id="PF07005"/>
    </source>
</evidence>
<dbReference type="AlphaFoldDB" id="A0A5B2VSB9"/>
<proteinExistence type="inferred from homology"/>
<accession>A0A5B2VSB9</accession>
<evidence type="ECO:0000313" key="16">
    <source>
        <dbReference type="Proteomes" id="UP000323142"/>
    </source>
</evidence>
<comment type="function">
    <text evidence="9">Catalyzes the ATP-dependent phosphorylation of 3-oxo-tetronate to 3-oxo-tetronate 4-phosphate.</text>
</comment>
<evidence type="ECO:0000256" key="2">
    <source>
        <dbReference type="ARBA" id="ARBA00022679"/>
    </source>
</evidence>
<evidence type="ECO:0000256" key="11">
    <source>
        <dbReference type="ARBA" id="ARBA00039461"/>
    </source>
</evidence>
<dbReference type="InterPro" id="IPR050007">
    <property type="entry name" value="OtnK"/>
</dbReference>
<evidence type="ECO:0000256" key="4">
    <source>
        <dbReference type="ARBA" id="ARBA00022777"/>
    </source>
</evidence>
<protein>
    <recommendedName>
        <fullName evidence="11">3-oxo-tetronate kinase</fullName>
        <ecNumber evidence="10">2.7.1.217</ecNumber>
    </recommendedName>
    <alternativeName>
        <fullName evidence="12">3-dehydrotetronate 4-kinase</fullName>
    </alternativeName>
</protein>
<name>A0A5B2VSB9_9HYPH</name>
<evidence type="ECO:0000256" key="3">
    <source>
        <dbReference type="ARBA" id="ARBA00022741"/>
    </source>
</evidence>
<dbReference type="Gene3D" id="3.40.50.10840">
    <property type="entry name" value="Putative sugar-binding, N-terminal domain"/>
    <property type="match status" value="1"/>
</dbReference>
<evidence type="ECO:0000256" key="8">
    <source>
        <dbReference type="ARBA" id="ARBA00036346"/>
    </source>
</evidence>
<dbReference type="InterPro" id="IPR037051">
    <property type="entry name" value="4-carb_acid_sugar_kinase_N_sf"/>
</dbReference>
<dbReference type="Pfam" id="PF07005">
    <property type="entry name" value="SBD_N"/>
    <property type="match status" value="1"/>
</dbReference>
<dbReference type="InterPro" id="IPR010737">
    <property type="entry name" value="4-carb_acid_sugar_kinase_N"/>
</dbReference>
<dbReference type="EMBL" id="VUOA01000010">
    <property type="protein sequence ID" value="KAA2241029.1"/>
    <property type="molecule type" value="Genomic_DNA"/>
</dbReference>
<reference evidence="15 16" key="2">
    <citation type="submission" date="2019-09" db="EMBL/GenBank/DDBJ databases">
        <authorList>
            <person name="Jin C."/>
        </authorList>
    </citation>
    <scope>NUCLEOTIDE SEQUENCE [LARGE SCALE GENOMIC DNA]</scope>
    <source>
        <strain evidence="15 16">BN140002</strain>
    </source>
</reference>
<dbReference type="InterPro" id="IPR042213">
    <property type="entry name" value="NBD_C_sf"/>
</dbReference>
<evidence type="ECO:0000256" key="6">
    <source>
        <dbReference type="ARBA" id="ARBA00023277"/>
    </source>
</evidence>
<evidence type="ECO:0000256" key="1">
    <source>
        <dbReference type="ARBA" id="ARBA00005715"/>
    </source>
</evidence>
<feature type="domain" description="Four-carbon acid sugar kinase nucleotide binding" evidence="14">
    <location>
        <begin position="253"/>
        <end position="407"/>
    </location>
</feature>
<evidence type="ECO:0000256" key="12">
    <source>
        <dbReference type="ARBA" id="ARBA00041377"/>
    </source>
</evidence>
<evidence type="ECO:0000256" key="7">
    <source>
        <dbReference type="ARBA" id="ARBA00035898"/>
    </source>
</evidence>
<dbReference type="SUPFAM" id="SSF142764">
    <property type="entry name" value="YgbK-like"/>
    <property type="match status" value="1"/>
</dbReference>
<dbReference type="EC" id="2.7.1.217" evidence="10"/>
<comment type="caution">
    <text evidence="15">The sequence shown here is derived from an EMBL/GenBank/DDBJ whole genome shotgun (WGS) entry which is preliminary data.</text>
</comment>
<dbReference type="Pfam" id="PF17042">
    <property type="entry name" value="NBD_C"/>
    <property type="match status" value="1"/>
</dbReference>
<dbReference type="NCBIfam" id="NF043035">
    <property type="entry name" value="OxoTetrKin"/>
    <property type="match status" value="1"/>
</dbReference>
<dbReference type="InterPro" id="IPR031475">
    <property type="entry name" value="NBD_C"/>
</dbReference>
<keyword evidence="4 15" id="KW-0418">Kinase</keyword>